<dbReference type="RefSeq" id="WP_187574125.1">
    <property type="nucleotide sequence ID" value="NZ_CP060731.1"/>
</dbReference>
<dbReference type="PANTHER" id="PTHR43022">
    <property type="entry name" value="PROTEIN SMF"/>
    <property type="match status" value="1"/>
</dbReference>
<protein>
    <submittedName>
        <fullName evidence="4">DNA-protecting protein DprA</fullName>
    </submittedName>
</protein>
<dbReference type="EMBL" id="CP060731">
    <property type="protein sequence ID" value="QNN78821.1"/>
    <property type="molecule type" value="Genomic_DNA"/>
</dbReference>
<dbReference type="GeneID" id="81470358"/>
<dbReference type="NCBIfam" id="TIGR00732">
    <property type="entry name" value="dprA"/>
    <property type="match status" value="1"/>
</dbReference>
<feature type="domain" description="DprA winged helix" evidence="3">
    <location>
        <begin position="319"/>
        <end position="371"/>
    </location>
</feature>
<dbReference type="Pfam" id="PF17782">
    <property type="entry name" value="WHD_DprA"/>
    <property type="match status" value="1"/>
</dbReference>
<evidence type="ECO:0000313" key="5">
    <source>
        <dbReference type="Proteomes" id="UP000515838"/>
    </source>
</evidence>
<comment type="similarity">
    <text evidence="1">Belongs to the DprA/Smf family.</text>
</comment>
<dbReference type="InterPro" id="IPR003488">
    <property type="entry name" value="DprA"/>
</dbReference>
<evidence type="ECO:0000259" key="3">
    <source>
        <dbReference type="Pfam" id="PF17782"/>
    </source>
</evidence>
<name>A0A7G9TFE6_PSEMX</name>
<accession>A0A7G9TFE6</accession>
<dbReference type="InterPro" id="IPR041614">
    <property type="entry name" value="DprA_WH"/>
</dbReference>
<dbReference type="SUPFAM" id="SSF102405">
    <property type="entry name" value="MCP/YpsA-like"/>
    <property type="match status" value="1"/>
</dbReference>
<dbReference type="InterPro" id="IPR036388">
    <property type="entry name" value="WH-like_DNA-bd_sf"/>
</dbReference>
<gene>
    <name evidence="4" type="primary">dprA</name>
    <name evidence="4" type="ORF">IAE60_05230</name>
</gene>
<dbReference type="PANTHER" id="PTHR43022:SF1">
    <property type="entry name" value="PROTEIN SMF"/>
    <property type="match status" value="1"/>
</dbReference>
<dbReference type="Proteomes" id="UP000515838">
    <property type="component" value="Chromosome"/>
</dbReference>
<evidence type="ECO:0000256" key="1">
    <source>
        <dbReference type="ARBA" id="ARBA00006525"/>
    </source>
</evidence>
<dbReference type="Pfam" id="PF02481">
    <property type="entry name" value="DNA_processg_A"/>
    <property type="match status" value="1"/>
</dbReference>
<reference evidence="4 5" key="1">
    <citation type="submission" date="2020-08" db="EMBL/GenBank/DDBJ databases">
        <title>Streptomycin Non-resistant strain, P. mexicana.</title>
        <authorList>
            <person name="Ganesh-Kumar S."/>
            <person name="Zhe T."/>
            <person name="Yu Z."/>
            <person name="Min Y."/>
        </authorList>
    </citation>
    <scope>NUCLEOTIDE SEQUENCE [LARGE SCALE GENOMIC DNA]</scope>
    <source>
        <strain evidence="4 5">GTZY2</strain>
    </source>
</reference>
<feature type="domain" description="Smf/DprA SLOG" evidence="2">
    <location>
        <begin position="79"/>
        <end position="288"/>
    </location>
</feature>
<proteinExistence type="inferred from homology"/>
<evidence type="ECO:0000259" key="2">
    <source>
        <dbReference type="Pfam" id="PF02481"/>
    </source>
</evidence>
<dbReference type="AlphaFoldDB" id="A0A7G9TFE6"/>
<dbReference type="InterPro" id="IPR057666">
    <property type="entry name" value="DrpA_SLOG"/>
</dbReference>
<evidence type="ECO:0000313" key="4">
    <source>
        <dbReference type="EMBL" id="QNN78821.1"/>
    </source>
</evidence>
<dbReference type="Gene3D" id="3.40.50.450">
    <property type="match status" value="1"/>
</dbReference>
<dbReference type="Gene3D" id="1.10.10.10">
    <property type="entry name" value="Winged helix-like DNA-binding domain superfamily/Winged helix DNA-binding domain"/>
    <property type="match status" value="1"/>
</dbReference>
<sequence>MSFDDATALARLVLAGGPAQCRRHLLDRHGSPAAALAAGAGAWRASGLDPAQIAALQDRAVSEALARTREWLQVPGHHLVGWHDADFPAPLRTISSPPLALFIDGDPALLWRPAVAVVGSRTPTSGGRDNAHAFARGLAASGIVVASGMARGVDAEAHEAALACGPGTTFAVVGTGPDLTYPPAHERLRERLAREGAVVSEHPPGTPALRTHFPARNRILAGLTLGTLVVEAAEQSGALITARQAGEAGREVFAIPGSIHNPRARGCHRLIREGAALVEDATEIITALAPLAANLADALRVRLGQAESGAIAGNGETSCRLDPDYQRLWDGLGHDPTGMDQLVSRTGLTAAELSSMLLVMELDGLVTAEHGRYQRKTGFFTSTASTTQAEGQ</sequence>
<organism evidence="4 5">
    <name type="scientific">Pseudoxanthomonas mexicana</name>
    <dbReference type="NCBI Taxonomy" id="128785"/>
    <lineage>
        <taxon>Bacteria</taxon>
        <taxon>Pseudomonadati</taxon>
        <taxon>Pseudomonadota</taxon>
        <taxon>Gammaproteobacteria</taxon>
        <taxon>Lysobacterales</taxon>
        <taxon>Lysobacteraceae</taxon>
        <taxon>Pseudoxanthomonas</taxon>
    </lineage>
</organism>
<dbReference type="GO" id="GO:0009294">
    <property type="term" value="P:DNA-mediated transformation"/>
    <property type="evidence" value="ECO:0007669"/>
    <property type="project" value="InterPro"/>
</dbReference>